<dbReference type="AlphaFoldDB" id="A0A8H4ATG4"/>
<sequence length="181" mass="20738">MLLSIVKCLLDFITKLSSQNLIETIIFCMIVVSFTYTSLLKSLIESDFFKLQEIDFIQIISYPNINKFVFLSKSDSISQASQIRLNQFIIKTQKDDESITSNQPINFQKNLKSFTSLQELFEKGIYVSDGTNKLYYNDDLCHKFPEDSLCFSLTSSALEINITKPFCQPSSFSPLLDLNCD</sequence>
<proteinExistence type="predicted"/>
<feature type="transmembrane region" description="Helical" evidence="1">
    <location>
        <begin position="20"/>
        <end position="40"/>
    </location>
</feature>
<keyword evidence="1" id="KW-0812">Transmembrane</keyword>
<keyword evidence="3" id="KW-1185">Reference proteome</keyword>
<name>A0A8H4ATG4_GIGMA</name>
<dbReference type="Proteomes" id="UP000439903">
    <property type="component" value="Unassembled WGS sequence"/>
</dbReference>
<keyword evidence="1" id="KW-1133">Transmembrane helix</keyword>
<organism evidence="2 3">
    <name type="scientific">Gigaspora margarita</name>
    <dbReference type="NCBI Taxonomy" id="4874"/>
    <lineage>
        <taxon>Eukaryota</taxon>
        <taxon>Fungi</taxon>
        <taxon>Fungi incertae sedis</taxon>
        <taxon>Mucoromycota</taxon>
        <taxon>Glomeromycotina</taxon>
        <taxon>Glomeromycetes</taxon>
        <taxon>Diversisporales</taxon>
        <taxon>Gigasporaceae</taxon>
        <taxon>Gigaspora</taxon>
    </lineage>
</organism>
<gene>
    <name evidence="2" type="ORF">F8M41_011893</name>
</gene>
<reference evidence="2 3" key="1">
    <citation type="journal article" date="2019" name="Environ. Microbiol.">
        <title>At the nexus of three kingdoms: the genome of the mycorrhizal fungus Gigaspora margarita provides insights into plant, endobacterial and fungal interactions.</title>
        <authorList>
            <person name="Venice F."/>
            <person name="Ghignone S."/>
            <person name="Salvioli di Fossalunga A."/>
            <person name="Amselem J."/>
            <person name="Novero M."/>
            <person name="Xianan X."/>
            <person name="Sedzielewska Toro K."/>
            <person name="Morin E."/>
            <person name="Lipzen A."/>
            <person name="Grigoriev I.V."/>
            <person name="Henrissat B."/>
            <person name="Martin F.M."/>
            <person name="Bonfante P."/>
        </authorList>
    </citation>
    <scope>NUCLEOTIDE SEQUENCE [LARGE SCALE GENOMIC DNA]</scope>
    <source>
        <strain evidence="2 3">BEG34</strain>
    </source>
</reference>
<dbReference type="EMBL" id="WTPW01000243">
    <property type="protein sequence ID" value="KAF0531193.1"/>
    <property type="molecule type" value="Genomic_DNA"/>
</dbReference>
<accession>A0A8H4ATG4</accession>
<evidence type="ECO:0000313" key="2">
    <source>
        <dbReference type="EMBL" id="KAF0531193.1"/>
    </source>
</evidence>
<dbReference type="OrthoDB" id="310654at2759"/>
<comment type="caution">
    <text evidence="2">The sequence shown here is derived from an EMBL/GenBank/DDBJ whole genome shotgun (WGS) entry which is preliminary data.</text>
</comment>
<protein>
    <submittedName>
        <fullName evidence="2">3-hydroxy-3-methylglutaryl-coenzyme A reductase</fullName>
    </submittedName>
</protein>
<keyword evidence="1" id="KW-0472">Membrane</keyword>
<evidence type="ECO:0000313" key="3">
    <source>
        <dbReference type="Proteomes" id="UP000439903"/>
    </source>
</evidence>
<evidence type="ECO:0000256" key="1">
    <source>
        <dbReference type="SAM" id="Phobius"/>
    </source>
</evidence>